<dbReference type="PANTHER" id="PTHR42893:SF46">
    <property type="entry name" value="PROTEIN DETOXIFICATION 44, CHLOROPLASTIC"/>
    <property type="match status" value="1"/>
</dbReference>
<comment type="similarity">
    <text evidence="2 6">Belongs to the multi antimicrobial extrusion (MATE) (TC 2.A.66.1) family.</text>
</comment>
<feature type="transmembrane region" description="Helical" evidence="6">
    <location>
        <begin position="716"/>
        <end position="738"/>
    </location>
</feature>
<evidence type="ECO:0000256" key="5">
    <source>
        <dbReference type="ARBA" id="ARBA00023136"/>
    </source>
</evidence>
<feature type="compositionally biased region" description="Basic and acidic residues" evidence="7">
    <location>
        <begin position="1"/>
        <end position="10"/>
    </location>
</feature>
<feature type="region of interest" description="Disordered" evidence="7">
    <location>
        <begin position="846"/>
        <end position="875"/>
    </location>
</feature>
<evidence type="ECO:0000313" key="9">
    <source>
        <dbReference type="Proteomes" id="UP000612055"/>
    </source>
</evidence>
<evidence type="ECO:0000313" key="8">
    <source>
        <dbReference type="EMBL" id="KAG2496210.1"/>
    </source>
</evidence>
<feature type="compositionally biased region" description="Gly residues" evidence="7">
    <location>
        <begin position="295"/>
        <end position="304"/>
    </location>
</feature>
<organism evidence="8 9">
    <name type="scientific">Edaphochlamys debaryana</name>
    <dbReference type="NCBI Taxonomy" id="47281"/>
    <lineage>
        <taxon>Eukaryota</taxon>
        <taxon>Viridiplantae</taxon>
        <taxon>Chlorophyta</taxon>
        <taxon>core chlorophytes</taxon>
        <taxon>Chlorophyceae</taxon>
        <taxon>CS clade</taxon>
        <taxon>Chlamydomonadales</taxon>
        <taxon>Chlamydomonadales incertae sedis</taxon>
        <taxon>Edaphochlamys</taxon>
    </lineage>
</organism>
<feature type="compositionally biased region" description="Low complexity" evidence="7">
    <location>
        <begin position="857"/>
        <end position="867"/>
    </location>
</feature>
<evidence type="ECO:0000256" key="4">
    <source>
        <dbReference type="ARBA" id="ARBA00022989"/>
    </source>
</evidence>
<feature type="transmembrane region" description="Helical" evidence="6">
    <location>
        <begin position="750"/>
        <end position="768"/>
    </location>
</feature>
<feature type="transmembrane region" description="Helical" evidence="6">
    <location>
        <begin position="813"/>
        <end position="835"/>
    </location>
</feature>
<dbReference type="Proteomes" id="UP000612055">
    <property type="component" value="Unassembled WGS sequence"/>
</dbReference>
<feature type="region of interest" description="Disordered" evidence="7">
    <location>
        <begin position="331"/>
        <end position="361"/>
    </location>
</feature>
<dbReference type="OrthoDB" id="2126698at2759"/>
<dbReference type="GO" id="GO:0015297">
    <property type="term" value="F:antiporter activity"/>
    <property type="evidence" value="ECO:0007669"/>
    <property type="project" value="InterPro"/>
</dbReference>
<feature type="transmembrane region" description="Helical" evidence="6">
    <location>
        <begin position="432"/>
        <end position="454"/>
    </location>
</feature>
<feature type="region of interest" description="Disordered" evidence="7">
    <location>
        <begin position="203"/>
        <end position="227"/>
    </location>
</feature>
<feature type="region of interest" description="Disordered" evidence="7">
    <location>
        <begin position="263"/>
        <end position="307"/>
    </location>
</feature>
<comment type="caution">
    <text evidence="6">Lacks conserved residue(s) required for the propagation of feature annotation.</text>
</comment>
<keyword evidence="5 6" id="KW-0472">Membrane</keyword>
<dbReference type="Pfam" id="PF01554">
    <property type="entry name" value="MatE"/>
    <property type="match status" value="2"/>
</dbReference>
<dbReference type="PANTHER" id="PTHR42893">
    <property type="entry name" value="PROTEIN DETOXIFICATION 44, CHLOROPLASTIC-RELATED"/>
    <property type="match status" value="1"/>
</dbReference>
<feature type="region of interest" description="Disordered" evidence="7">
    <location>
        <begin position="1"/>
        <end position="39"/>
    </location>
</feature>
<feature type="transmembrane region" description="Helical" evidence="6">
    <location>
        <begin position="780"/>
        <end position="801"/>
    </location>
</feature>
<evidence type="ECO:0000256" key="6">
    <source>
        <dbReference type="RuleBase" id="RU004914"/>
    </source>
</evidence>
<feature type="transmembrane region" description="Helical" evidence="6">
    <location>
        <begin position="529"/>
        <end position="550"/>
    </location>
</feature>
<evidence type="ECO:0000256" key="2">
    <source>
        <dbReference type="ARBA" id="ARBA00010199"/>
    </source>
</evidence>
<comment type="subcellular location">
    <subcellularLocation>
        <location evidence="1">Membrane</location>
        <topology evidence="1">Multi-pass membrane protein</topology>
    </subcellularLocation>
</comment>
<proteinExistence type="inferred from homology"/>
<dbReference type="InterPro" id="IPR044644">
    <property type="entry name" value="DinF-like"/>
</dbReference>
<evidence type="ECO:0000256" key="7">
    <source>
        <dbReference type="SAM" id="MobiDB-lite"/>
    </source>
</evidence>
<name>A0A836C0Z3_9CHLO</name>
<keyword evidence="3 6" id="KW-0812">Transmembrane</keyword>
<keyword evidence="9" id="KW-1185">Reference proteome</keyword>
<keyword evidence="4 6" id="KW-1133">Transmembrane helix</keyword>
<feature type="compositionally biased region" description="Gly residues" evidence="7">
    <location>
        <begin position="334"/>
        <end position="350"/>
    </location>
</feature>
<feature type="compositionally biased region" description="Basic and acidic residues" evidence="7">
    <location>
        <begin position="27"/>
        <end position="37"/>
    </location>
</feature>
<dbReference type="InterPro" id="IPR002528">
    <property type="entry name" value="MATE_fam"/>
</dbReference>
<reference evidence="8" key="1">
    <citation type="journal article" date="2020" name="bioRxiv">
        <title>Comparative genomics of Chlamydomonas.</title>
        <authorList>
            <person name="Craig R.J."/>
            <person name="Hasan A.R."/>
            <person name="Ness R.W."/>
            <person name="Keightley P.D."/>
        </authorList>
    </citation>
    <scope>NUCLEOTIDE SEQUENCE</scope>
    <source>
        <strain evidence="8">CCAP 11/70</strain>
    </source>
</reference>
<feature type="compositionally biased region" description="Low complexity" evidence="7">
    <location>
        <begin position="171"/>
        <end position="182"/>
    </location>
</feature>
<feature type="transmembrane region" description="Helical" evidence="6">
    <location>
        <begin position="466"/>
        <end position="493"/>
    </location>
</feature>
<dbReference type="AlphaFoldDB" id="A0A836C0Z3"/>
<accession>A0A836C0Z3</accession>
<dbReference type="EMBL" id="JAEHOE010000020">
    <property type="protein sequence ID" value="KAG2496210.1"/>
    <property type="molecule type" value="Genomic_DNA"/>
</dbReference>
<gene>
    <name evidence="8" type="ORF">HYH03_005809</name>
</gene>
<dbReference type="GO" id="GO:0016020">
    <property type="term" value="C:membrane"/>
    <property type="evidence" value="ECO:0007669"/>
    <property type="project" value="UniProtKB-SubCell"/>
</dbReference>
<protein>
    <recommendedName>
        <fullName evidence="6">Protein DETOXIFICATION</fullName>
    </recommendedName>
    <alternativeName>
        <fullName evidence="6">Multidrug and toxic compound extrusion protein</fullName>
    </alternativeName>
</protein>
<comment type="caution">
    <text evidence="8">The sequence shown here is derived from an EMBL/GenBank/DDBJ whole genome shotgun (WGS) entry which is preliminary data.</text>
</comment>
<feature type="compositionally biased region" description="Low complexity" evidence="7">
    <location>
        <begin position="206"/>
        <end position="227"/>
    </location>
</feature>
<evidence type="ECO:0000256" key="3">
    <source>
        <dbReference type="ARBA" id="ARBA00022692"/>
    </source>
</evidence>
<feature type="transmembrane region" description="Helical" evidence="6">
    <location>
        <begin position="505"/>
        <end position="523"/>
    </location>
</feature>
<evidence type="ECO:0000256" key="1">
    <source>
        <dbReference type="ARBA" id="ARBA00004141"/>
    </source>
</evidence>
<dbReference type="GO" id="GO:0042910">
    <property type="term" value="F:xenobiotic transmembrane transporter activity"/>
    <property type="evidence" value="ECO:0007669"/>
    <property type="project" value="InterPro"/>
</dbReference>
<feature type="compositionally biased region" description="Low complexity" evidence="7">
    <location>
        <begin position="278"/>
        <end position="294"/>
    </location>
</feature>
<sequence>MKKRCSRELEGSGDDAGVAMASLQRLSSKEGTPEKSSEVTGLLLVSTPRSDEALVSSPYGSTKGLDAAILSMALPMLATLAADPIAGLVDSAFMGHISATQLAAVSVALTIFNTITKILNSPLLAVTTSYVALAAGAARAAHSSAGGGGRSDGGSTDRPVSCGAGTDIADGPAGAASSTGGSPTAGAGATAALLAAAGSSGGAGGSLPTSASGGPTTPAAQGTADVSAGDGGGGACGLVQRDAAAGPSASSAAAADRAPASLAAVEAAEADREGRTPASAQQSTAGGSSSSAGAGSDGGGGGMAVAGMGTEDRLQEVTELGETAAEATQPLLAGAGGGGGSSSSGSGGGLPSAAAADSAHPITGGGGKQWSAFWLDACKGAGREGKIGASSATASAAAAAPGSEAAVAAAATALAAAAADAAAEARAAGACLLLALLLGLAQSALLLGLGRWLLGVWGVHAGSPVWAPALGFLTIRALAAPVTSMLLVAQGVFRGLQDTHTPLKATLAVNFLNLAFTPVLLFVCRLGAPGAAAGTTAAQAVTLLGLLLALRRRLPQLRLVPRAALALPSTGTRAADDTAGGGAAPSKARVVLWSILREVLPLFKPTGYMVLRSVAFMGTYAVANALASHAGAEASASYQICFQIWMSVSLLADALSVAAQSLMARDLSSGCPQGAAQVAARVLELGGVLGLVLAAALGAGHRLLPRAFSSDPEVLGLAAVIMPIVAACEPVTVVAMVLDGVLYGTGGFRYAVLLAGGAATPSILVMLLGSRAAFKHGKMLTSAAVAGGASASAAGGVPSIAAGMGVGRAVLTIVWLGLAVLMVMRCVVIAAPYAVRRGPFSKLRRSRWRQGGGGPVVVGSTAGAGPSSSGGGAQV</sequence>
<feature type="region of interest" description="Disordered" evidence="7">
    <location>
        <begin position="143"/>
        <end position="182"/>
    </location>
</feature>
<feature type="transmembrane region" description="Helical" evidence="6">
    <location>
        <begin position="683"/>
        <end position="704"/>
    </location>
</feature>